<dbReference type="Proteomes" id="UP000194999">
    <property type="component" value="Unassembled WGS sequence"/>
</dbReference>
<evidence type="ECO:0000313" key="3">
    <source>
        <dbReference type="EMBL" id="OUI98809.1"/>
    </source>
</evidence>
<accession>A0A252B3L2</accession>
<feature type="region of interest" description="Disordered" evidence="1">
    <location>
        <begin position="52"/>
        <end position="73"/>
    </location>
</feature>
<dbReference type="InterPro" id="IPR010985">
    <property type="entry name" value="Ribbon_hlx_hlx"/>
</dbReference>
<feature type="domain" description="Arc-like DNA binding" evidence="2">
    <location>
        <begin position="15"/>
        <end position="56"/>
    </location>
</feature>
<dbReference type="GO" id="GO:0003677">
    <property type="term" value="F:DNA binding"/>
    <property type="evidence" value="ECO:0007669"/>
    <property type="project" value="InterPro"/>
</dbReference>
<reference evidence="3 4" key="1">
    <citation type="submission" date="2014-06" db="EMBL/GenBank/DDBJ databases">
        <authorList>
            <person name="Ju J."/>
            <person name="Zhang J."/>
        </authorList>
    </citation>
    <scope>NUCLEOTIDE SEQUENCE [LARGE SCALE GENOMIC DNA]</scope>
    <source>
        <strain evidence="3">DmW_048</strain>
    </source>
</reference>
<sequence>MNHGGSGMETMSHSYPQMKIRLPPDVHDHVKGAAKRQQRSLSGHIVFLLRQEMEKEKASDHAVGSEPDALDSE</sequence>
<dbReference type="InterPro" id="IPR013321">
    <property type="entry name" value="Arc_rbn_hlx_hlx"/>
</dbReference>
<evidence type="ECO:0000259" key="2">
    <source>
        <dbReference type="Pfam" id="PF03869"/>
    </source>
</evidence>
<evidence type="ECO:0000256" key="1">
    <source>
        <dbReference type="SAM" id="MobiDB-lite"/>
    </source>
</evidence>
<comment type="caution">
    <text evidence="3">The sequence shown here is derived from an EMBL/GenBank/DDBJ whole genome shotgun (WGS) entry which is preliminary data.</text>
</comment>
<dbReference type="EMBL" id="JOOY01000081">
    <property type="protein sequence ID" value="OUI98809.1"/>
    <property type="molecule type" value="Genomic_DNA"/>
</dbReference>
<evidence type="ECO:0000313" key="4">
    <source>
        <dbReference type="Proteomes" id="UP000194999"/>
    </source>
</evidence>
<protein>
    <recommendedName>
        <fullName evidence="2">Arc-like DNA binding domain-containing protein</fullName>
    </recommendedName>
</protein>
<dbReference type="SUPFAM" id="SSF47598">
    <property type="entry name" value="Ribbon-helix-helix"/>
    <property type="match status" value="1"/>
</dbReference>
<name>A0A252B3L2_9PROT</name>
<dbReference type="Pfam" id="PF03869">
    <property type="entry name" value="Arc"/>
    <property type="match status" value="1"/>
</dbReference>
<dbReference type="AlphaFoldDB" id="A0A252B3L2"/>
<dbReference type="InterPro" id="IPR005569">
    <property type="entry name" value="Arc_DNA-bd_dom"/>
</dbReference>
<gene>
    <name evidence="3" type="ORF">HK15_13280</name>
</gene>
<dbReference type="GO" id="GO:0006355">
    <property type="term" value="P:regulation of DNA-templated transcription"/>
    <property type="evidence" value="ECO:0007669"/>
    <property type="project" value="InterPro"/>
</dbReference>
<proteinExistence type="predicted"/>
<dbReference type="Gene3D" id="1.10.1220.10">
    <property type="entry name" value="Met repressor-like"/>
    <property type="match status" value="1"/>
</dbReference>
<organism evidence="3 4">
    <name type="scientific">Acetobacter orientalis</name>
    <dbReference type="NCBI Taxonomy" id="146474"/>
    <lineage>
        <taxon>Bacteria</taxon>
        <taxon>Pseudomonadati</taxon>
        <taxon>Pseudomonadota</taxon>
        <taxon>Alphaproteobacteria</taxon>
        <taxon>Acetobacterales</taxon>
        <taxon>Acetobacteraceae</taxon>
        <taxon>Acetobacter</taxon>
    </lineage>
</organism>